<comment type="caution">
    <text evidence="3">The sequence shown here is derived from an EMBL/GenBank/DDBJ whole genome shotgun (WGS) entry which is preliminary data.</text>
</comment>
<evidence type="ECO:0000313" key="3">
    <source>
        <dbReference type="EMBL" id="KAJ5524890.1"/>
    </source>
</evidence>
<evidence type="ECO:0000256" key="1">
    <source>
        <dbReference type="SAM" id="Coils"/>
    </source>
</evidence>
<evidence type="ECO:0000256" key="2">
    <source>
        <dbReference type="SAM" id="SignalP"/>
    </source>
</evidence>
<organism evidence="3 4">
    <name type="scientific">Penicillium frequentans</name>
    <dbReference type="NCBI Taxonomy" id="3151616"/>
    <lineage>
        <taxon>Eukaryota</taxon>
        <taxon>Fungi</taxon>
        <taxon>Dikarya</taxon>
        <taxon>Ascomycota</taxon>
        <taxon>Pezizomycotina</taxon>
        <taxon>Eurotiomycetes</taxon>
        <taxon>Eurotiomycetidae</taxon>
        <taxon>Eurotiales</taxon>
        <taxon>Aspergillaceae</taxon>
        <taxon>Penicillium</taxon>
    </lineage>
</organism>
<dbReference type="Proteomes" id="UP001220324">
    <property type="component" value="Unassembled WGS sequence"/>
</dbReference>
<dbReference type="EMBL" id="JAQIZZ010000008">
    <property type="protein sequence ID" value="KAJ5524890.1"/>
    <property type="molecule type" value="Genomic_DNA"/>
</dbReference>
<reference evidence="3 4" key="1">
    <citation type="journal article" date="2023" name="IMA Fungus">
        <title>Comparative genomic study of the Penicillium genus elucidates a diverse pangenome and 15 lateral gene transfer events.</title>
        <authorList>
            <person name="Petersen C."/>
            <person name="Sorensen T."/>
            <person name="Nielsen M.R."/>
            <person name="Sondergaard T.E."/>
            <person name="Sorensen J.L."/>
            <person name="Fitzpatrick D.A."/>
            <person name="Frisvad J.C."/>
            <person name="Nielsen K.L."/>
        </authorList>
    </citation>
    <scope>NUCLEOTIDE SEQUENCE [LARGE SCALE GENOMIC DNA]</scope>
    <source>
        <strain evidence="3 4">IBT 35679</strain>
    </source>
</reference>
<feature type="coiled-coil region" evidence="1">
    <location>
        <begin position="78"/>
        <end position="105"/>
    </location>
</feature>
<keyword evidence="1" id="KW-0175">Coiled coil</keyword>
<name>A0AAD6CK38_9EURO</name>
<feature type="signal peptide" evidence="2">
    <location>
        <begin position="1"/>
        <end position="20"/>
    </location>
</feature>
<accession>A0AAD6CK38</accession>
<keyword evidence="2" id="KW-0732">Signal</keyword>
<evidence type="ECO:0000313" key="4">
    <source>
        <dbReference type="Proteomes" id="UP001220324"/>
    </source>
</evidence>
<dbReference type="AlphaFoldDB" id="A0AAD6CK38"/>
<sequence length="172" mass="18614">MKLFAVTLALLAASAAPAAAMSRWCSHPGQPCYKMKRTTDISSEVKRSAEALAEAMAEAQPEAMSRWCSHPGQPCFKVKRATDAVDEVKRSADALAEAMAALEEDEEASHAVICSLLSGLLDYPFSMICATFDCILEPQPGNGDWGKSTDVDGHENSWRTLVFILAMDLAFL</sequence>
<keyword evidence="4" id="KW-1185">Reference proteome</keyword>
<feature type="chain" id="PRO_5042265649" evidence="2">
    <location>
        <begin position="21"/>
        <end position="172"/>
    </location>
</feature>
<proteinExistence type="predicted"/>
<protein>
    <submittedName>
        <fullName evidence="3">Uncharacterized protein</fullName>
    </submittedName>
</protein>
<gene>
    <name evidence="3" type="ORF">N7494_011540</name>
</gene>